<dbReference type="PROSITE" id="PS00018">
    <property type="entry name" value="EF_HAND_1"/>
    <property type="match status" value="2"/>
</dbReference>
<dbReference type="SMART" id="SM00054">
    <property type="entry name" value="EFh"/>
    <property type="match status" value="2"/>
</dbReference>
<feature type="region of interest" description="Disordered" evidence="6">
    <location>
        <begin position="153"/>
        <end position="178"/>
    </location>
</feature>
<dbReference type="EMBL" id="JAFNEN010000052">
    <property type="protein sequence ID" value="KAG8197691.1"/>
    <property type="molecule type" value="Genomic_DNA"/>
</dbReference>
<reference evidence="8 9" key="1">
    <citation type="journal article" date="2022" name="Nat. Ecol. Evol.">
        <title>A masculinizing supergene underlies an exaggerated male reproductive morph in a spider.</title>
        <authorList>
            <person name="Hendrickx F."/>
            <person name="De Corte Z."/>
            <person name="Sonet G."/>
            <person name="Van Belleghem S.M."/>
            <person name="Kostlbacher S."/>
            <person name="Vangestel C."/>
        </authorList>
    </citation>
    <scope>NUCLEOTIDE SEQUENCE [LARGE SCALE GENOMIC DNA]</scope>
    <source>
        <strain evidence="8">W744_W776</strain>
    </source>
</reference>
<evidence type="ECO:0000256" key="4">
    <source>
        <dbReference type="ARBA" id="ARBA00022837"/>
    </source>
</evidence>
<evidence type="ECO:0000256" key="2">
    <source>
        <dbReference type="ARBA" id="ARBA00022490"/>
    </source>
</evidence>
<accession>A0AAV6VNG9</accession>
<evidence type="ECO:0000313" key="8">
    <source>
        <dbReference type="EMBL" id="KAG8197691.1"/>
    </source>
</evidence>
<dbReference type="SUPFAM" id="SSF47473">
    <property type="entry name" value="EF-hand"/>
    <property type="match status" value="1"/>
</dbReference>
<feature type="compositionally biased region" description="Acidic residues" evidence="6">
    <location>
        <begin position="83"/>
        <end position="92"/>
    </location>
</feature>
<dbReference type="GO" id="GO:0034454">
    <property type="term" value="P:microtubule anchoring at centrosome"/>
    <property type="evidence" value="ECO:0007669"/>
    <property type="project" value="TreeGrafter"/>
</dbReference>
<evidence type="ECO:0000259" key="7">
    <source>
        <dbReference type="PROSITE" id="PS50222"/>
    </source>
</evidence>
<feature type="domain" description="EF-hand" evidence="7">
    <location>
        <begin position="241"/>
        <end position="276"/>
    </location>
</feature>
<dbReference type="PANTHER" id="PTHR18905:SF13">
    <property type="entry name" value="NON-CENTROSOMAL MICROTUBULE ARRAY"/>
    <property type="match status" value="1"/>
</dbReference>
<feature type="compositionally biased region" description="Polar residues" evidence="6">
    <location>
        <begin position="162"/>
        <end position="171"/>
    </location>
</feature>
<name>A0AAV6VNG9_9ARAC</name>
<proteinExistence type="predicted"/>
<comment type="subcellular location">
    <subcellularLocation>
        <location evidence="1">Cytoplasm</location>
        <location evidence="1">Cytoskeleton</location>
        <location evidence="1">Microtubule organizing center</location>
        <location evidence="1">Centrosome</location>
    </subcellularLocation>
</comment>
<dbReference type="Pfam" id="PF13499">
    <property type="entry name" value="EF-hand_7"/>
    <property type="match status" value="1"/>
</dbReference>
<dbReference type="Proteomes" id="UP000827092">
    <property type="component" value="Unassembled WGS sequence"/>
</dbReference>
<dbReference type="GO" id="GO:0005813">
    <property type="term" value="C:centrosome"/>
    <property type="evidence" value="ECO:0007669"/>
    <property type="project" value="UniProtKB-SubCell"/>
</dbReference>
<feature type="compositionally biased region" description="Basic residues" evidence="6">
    <location>
        <begin position="104"/>
        <end position="114"/>
    </location>
</feature>
<evidence type="ECO:0000256" key="6">
    <source>
        <dbReference type="SAM" id="MobiDB-lite"/>
    </source>
</evidence>
<organism evidence="8 9">
    <name type="scientific">Oedothorax gibbosus</name>
    <dbReference type="NCBI Taxonomy" id="931172"/>
    <lineage>
        <taxon>Eukaryota</taxon>
        <taxon>Metazoa</taxon>
        <taxon>Ecdysozoa</taxon>
        <taxon>Arthropoda</taxon>
        <taxon>Chelicerata</taxon>
        <taxon>Arachnida</taxon>
        <taxon>Araneae</taxon>
        <taxon>Araneomorphae</taxon>
        <taxon>Entelegynae</taxon>
        <taxon>Araneoidea</taxon>
        <taxon>Linyphiidae</taxon>
        <taxon>Erigoninae</taxon>
        <taxon>Oedothorax</taxon>
    </lineage>
</organism>
<comment type="caution">
    <text evidence="8">The sequence shown here is derived from an EMBL/GenBank/DDBJ whole genome shotgun (WGS) entry which is preliminary data.</text>
</comment>
<protein>
    <recommendedName>
        <fullName evidence="7">EF-hand domain-containing protein</fullName>
    </recommendedName>
</protein>
<dbReference type="PANTHER" id="PTHR18905">
    <property type="entry name" value="NINEIN"/>
    <property type="match status" value="1"/>
</dbReference>
<evidence type="ECO:0000256" key="1">
    <source>
        <dbReference type="ARBA" id="ARBA00004300"/>
    </source>
</evidence>
<keyword evidence="3" id="KW-0597">Phosphoprotein</keyword>
<dbReference type="InterPro" id="IPR002048">
    <property type="entry name" value="EF_hand_dom"/>
</dbReference>
<feature type="region of interest" description="Disordered" evidence="6">
    <location>
        <begin position="82"/>
        <end position="138"/>
    </location>
</feature>
<dbReference type="InterPro" id="IPR011992">
    <property type="entry name" value="EF-hand-dom_pair"/>
</dbReference>
<dbReference type="PROSITE" id="PS50222">
    <property type="entry name" value="EF_HAND_2"/>
    <property type="match status" value="2"/>
</dbReference>
<dbReference type="InterPro" id="IPR018247">
    <property type="entry name" value="EF_Hand_1_Ca_BS"/>
</dbReference>
<dbReference type="GO" id="GO:0005509">
    <property type="term" value="F:calcium ion binding"/>
    <property type="evidence" value="ECO:0007669"/>
    <property type="project" value="InterPro"/>
</dbReference>
<keyword evidence="4" id="KW-0106">Calcium</keyword>
<keyword evidence="2" id="KW-0963">Cytoplasm</keyword>
<evidence type="ECO:0000256" key="5">
    <source>
        <dbReference type="ARBA" id="ARBA00023212"/>
    </source>
</evidence>
<dbReference type="Gene3D" id="1.10.238.10">
    <property type="entry name" value="EF-hand"/>
    <property type="match status" value="2"/>
</dbReference>
<sequence>MDESEGKDTYVTQLKEVFDSCDTSGSGSLNEEELRLLCEKLHLSDHTDILLQHLLENESEVRFEEFKECFVAVLTQAIPTNEEFSEDQNNEDTADREVSPKFTLGRKKYGRRSRPASVIEDDSSGVSPNLSRQSSVEQNAFSDACGMTSTVENAAAGKRPMSPNTSQQPPSKSGRMTGEDAINTREQTEPICDSDADANQSFDGNPVQYLQETWKKLNIGLNGYLNVEELALVCEHIGMDMTEEVVAQLFEKLDCDQDGQISFDEFLQGLFQHGDPQSCDSPVIKADATKSIYNDGPRDDQISNSCVSGIFSCIDTENTG</sequence>
<dbReference type="CDD" id="cd00051">
    <property type="entry name" value="EFh"/>
    <property type="match status" value="1"/>
</dbReference>
<gene>
    <name evidence="8" type="ORF">JTE90_001615</name>
</gene>
<feature type="compositionally biased region" description="Polar residues" evidence="6">
    <location>
        <begin position="124"/>
        <end position="138"/>
    </location>
</feature>
<evidence type="ECO:0000256" key="3">
    <source>
        <dbReference type="ARBA" id="ARBA00022553"/>
    </source>
</evidence>
<evidence type="ECO:0000313" key="9">
    <source>
        <dbReference type="Proteomes" id="UP000827092"/>
    </source>
</evidence>
<keyword evidence="5" id="KW-0206">Cytoskeleton</keyword>
<keyword evidence="9" id="KW-1185">Reference proteome</keyword>
<feature type="domain" description="EF-hand" evidence="7">
    <location>
        <begin position="9"/>
        <end position="44"/>
    </location>
</feature>
<dbReference type="AlphaFoldDB" id="A0AAV6VNG9"/>